<keyword evidence="3" id="KW-1185">Reference proteome</keyword>
<evidence type="ECO:0000256" key="1">
    <source>
        <dbReference type="ARBA" id="ARBA00023268"/>
    </source>
</evidence>
<dbReference type="Proteomes" id="UP001152795">
    <property type="component" value="Unassembled WGS sequence"/>
</dbReference>
<feature type="non-terminal residue" evidence="2">
    <location>
        <position position="1"/>
    </location>
</feature>
<keyword evidence="1" id="KW-0511">Multifunctional enzyme</keyword>
<accession>A0A6S7KBU6</accession>
<evidence type="ECO:0000313" key="2">
    <source>
        <dbReference type="EMBL" id="CAB4039430.1"/>
    </source>
</evidence>
<evidence type="ECO:0000313" key="3">
    <source>
        <dbReference type="Proteomes" id="UP001152795"/>
    </source>
</evidence>
<reference evidence="2" key="1">
    <citation type="submission" date="2020-04" db="EMBL/GenBank/DDBJ databases">
        <authorList>
            <person name="Alioto T."/>
            <person name="Alioto T."/>
            <person name="Gomez Garrido J."/>
        </authorList>
    </citation>
    <scope>NUCLEOTIDE SEQUENCE</scope>
    <source>
        <strain evidence="2">A484AB</strain>
    </source>
</reference>
<dbReference type="InterPro" id="IPR043502">
    <property type="entry name" value="DNA/RNA_pol_sf"/>
</dbReference>
<feature type="non-terminal residue" evidence="2">
    <location>
        <position position="112"/>
    </location>
</feature>
<dbReference type="AlphaFoldDB" id="A0A6S7KBU6"/>
<sequence length="112" mass="12773">LTNYCSRYIPDYSSLTFQIRQLTKKNVTFHWDHSHEKAFQSLKNAITTSPVLAHYNLTAETKVVVDASPWALGAVLLQKQADDNYRPIAYGSRSLTDVEQKYCHIEKEGLAI</sequence>
<protein>
    <submittedName>
        <fullName evidence="2">Uncharacterized protein</fullName>
    </submittedName>
</protein>
<dbReference type="InterPro" id="IPR041577">
    <property type="entry name" value="RT_RNaseH_2"/>
</dbReference>
<dbReference type="Pfam" id="PF17919">
    <property type="entry name" value="RT_RNaseH_2"/>
    <property type="match status" value="1"/>
</dbReference>
<dbReference type="OrthoDB" id="8039770at2759"/>
<dbReference type="SUPFAM" id="SSF56672">
    <property type="entry name" value="DNA/RNA polymerases"/>
    <property type="match status" value="1"/>
</dbReference>
<dbReference type="Gene3D" id="3.30.70.270">
    <property type="match status" value="1"/>
</dbReference>
<dbReference type="PANTHER" id="PTHR37984:SF5">
    <property type="entry name" value="PROTEIN NYNRIN-LIKE"/>
    <property type="match status" value="1"/>
</dbReference>
<organism evidence="2 3">
    <name type="scientific">Paramuricea clavata</name>
    <name type="common">Red gorgonian</name>
    <name type="synonym">Violescent sea-whip</name>
    <dbReference type="NCBI Taxonomy" id="317549"/>
    <lineage>
        <taxon>Eukaryota</taxon>
        <taxon>Metazoa</taxon>
        <taxon>Cnidaria</taxon>
        <taxon>Anthozoa</taxon>
        <taxon>Octocorallia</taxon>
        <taxon>Malacalcyonacea</taxon>
        <taxon>Plexauridae</taxon>
        <taxon>Paramuricea</taxon>
    </lineage>
</organism>
<gene>
    <name evidence="2" type="ORF">PACLA_8A015514</name>
</gene>
<dbReference type="InterPro" id="IPR043128">
    <property type="entry name" value="Rev_trsase/Diguanyl_cyclase"/>
</dbReference>
<dbReference type="GO" id="GO:0003824">
    <property type="term" value="F:catalytic activity"/>
    <property type="evidence" value="ECO:0007669"/>
    <property type="project" value="UniProtKB-KW"/>
</dbReference>
<comment type="caution">
    <text evidence="2">The sequence shown here is derived from an EMBL/GenBank/DDBJ whole genome shotgun (WGS) entry which is preliminary data.</text>
</comment>
<dbReference type="InterPro" id="IPR050951">
    <property type="entry name" value="Retrovirus_Pol_polyprotein"/>
</dbReference>
<proteinExistence type="predicted"/>
<dbReference type="PANTHER" id="PTHR37984">
    <property type="entry name" value="PROTEIN CBG26694"/>
    <property type="match status" value="1"/>
</dbReference>
<name>A0A6S7KBU6_PARCT</name>
<dbReference type="EMBL" id="CACRXK020025375">
    <property type="protein sequence ID" value="CAB4039430.1"/>
    <property type="molecule type" value="Genomic_DNA"/>
</dbReference>